<evidence type="ECO:0000256" key="7">
    <source>
        <dbReference type="ARBA" id="ARBA00022967"/>
    </source>
</evidence>
<dbReference type="InterPro" id="IPR050107">
    <property type="entry name" value="ABC_carbohydrate_import_ATPase"/>
</dbReference>
<dbReference type="GO" id="GO:0005524">
    <property type="term" value="F:ATP binding"/>
    <property type="evidence" value="ECO:0007669"/>
    <property type="project" value="UniProtKB-KW"/>
</dbReference>
<dbReference type="KEGG" id="ceu:A7L45_18930"/>
<dbReference type="CDD" id="cd03215">
    <property type="entry name" value="ABC_Carb_Monos_II"/>
    <property type="match status" value="1"/>
</dbReference>
<gene>
    <name evidence="10" type="ORF">A7L45_18930</name>
</gene>
<dbReference type="PROSITE" id="PS50893">
    <property type="entry name" value="ABC_TRANSPORTER_2"/>
    <property type="match status" value="2"/>
</dbReference>
<dbReference type="FunFam" id="3.40.50.300:FF:000127">
    <property type="entry name" value="Ribose import ATP-binding protein RbsA"/>
    <property type="match status" value="1"/>
</dbReference>
<dbReference type="InterPro" id="IPR017871">
    <property type="entry name" value="ABC_transporter-like_CS"/>
</dbReference>
<keyword evidence="5" id="KW-0547">Nucleotide-binding</keyword>
<evidence type="ECO:0000256" key="6">
    <source>
        <dbReference type="ARBA" id="ARBA00022840"/>
    </source>
</evidence>
<keyword evidence="11" id="KW-1185">Reference proteome</keyword>
<dbReference type="Gene3D" id="3.40.50.300">
    <property type="entry name" value="P-loop containing nucleotide triphosphate hydrolases"/>
    <property type="match status" value="2"/>
</dbReference>
<dbReference type="RefSeq" id="WP_071614285.1">
    <property type="nucleotide sequence ID" value="NZ_CP015756.1"/>
</dbReference>
<proteinExistence type="predicted"/>
<dbReference type="SMART" id="SM00382">
    <property type="entry name" value="AAA"/>
    <property type="match status" value="2"/>
</dbReference>
<dbReference type="InterPro" id="IPR027417">
    <property type="entry name" value="P-loop_NTPase"/>
</dbReference>
<sequence>MDKTPYVSIENISKTFGKVIANNNMNLTLHGGEIHALLGENGAGKSTLMNMLSGVYTPDSGSIFIHGKNTNFNGPKDAIKAGVGMIYQHFKLVEEMTAKQNILLGQTSGIFFNNKIEIKKINDLCEKFHLEMDLNKYVSEMPVGERQNLEILKVLYRGADILVLDEPTTVFTESETEKLFKIMRSMKEKGKAIIFISHKMNEVMEICDKITVLRKGEAIKTLKKEETSPKELTELMMGRKADLSIKKVDKEAGAVMLEVSDLVVVNDEKAEILKNISFALRKGEILGIAGIAGSGQRELCEAIAGIEKVSSGKIVLEGEDLVGKSPRDIINKGISMSFIPEDRLGMGLVASMGMVDNLLLKDYHTQKGIFINRKPVIKKAKEMMKKFEIKTPDIYHPIKYLSGGNIQKILVGRELSMHPKILIMAYAVRGLDINTCYTIYDLISEEKKKETAVLFIGEDLDVLIHLCDRIMVICDGKITGIVDAKESSREKIGMMMVGNTDDTEVV</sequence>
<evidence type="ECO:0000313" key="11">
    <source>
        <dbReference type="Proteomes" id="UP000182569"/>
    </source>
</evidence>
<keyword evidence="3" id="KW-1003">Cell membrane</keyword>
<evidence type="ECO:0000256" key="3">
    <source>
        <dbReference type="ARBA" id="ARBA00022475"/>
    </source>
</evidence>
<dbReference type="GO" id="GO:0016887">
    <property type="term" value="F:ATP hydrolysis activity"/>
    <property type="evidence" value="ECO:0007669"/>
    <property type="project" value="InterPro"/>
</dbReference>
<dbReference type="AlphaFoldDB" id="A0A1J0GM25"/>
<dbReference type="STRING" id="1552.A7L45_18930"/>
<keyword evidence="8" id="KW-0472">Membrane</keyword>
<dbReference type="CDD" id="cd03216">
    <property type="entry name" value="ABC_Carb_Monos_I"/>
    <property type="match status" value="1"/>
</dbReference>
<organism evidence="10 11">
    <name type="scientific">Clostridium estertheticum subsp. estertheticum</name>
    <dbReference type="NCBI Taxonomy" id="1552"/>
    <lineage>
        <taxon>Bacteria</taxon>
        <taxon>Bacillati</taxon>
        <taxon>Bacillota</taxon>
        <taxon>Clostridia</taxon>
        <taxon>Eubacteriales</taxon>
        <taxon>Clostridiaceae</taxon>
        <taxon>Clostridium</taxon>
    </lineage>
</organism>
<evidence type="ECO:0000313" key="10">
    <source>
        <dbReference type="EMBL" id="APC41992.1"/>
    </source>
</evidence>
<dbReference type="SUPFAM" id="SSF52540">
    <property type="entry name" value="P-loop containing nucleoside triphosphate hydrolases"/>
    <property type="match status" value="2"/>
</dbReference>
<dbReference type="Pfam" id="PF00005">
    <property type="entry name" value="ABC_tran"/>
    <property type="match status" value="2"/>
</dbReference>
<dbReference type="InterPro" id="IPR003593">
    <property type="entry name" value="AAA+_ATPase"/>
</dbReference>
<keyword evidence="6 10" id="KW-0067">ATP-binding</keyword>
<evidence type="ECO:0000256" key="5">
    <source>
        <dbReference type="ARBA" id="ARBA00022741"/>
    </source>
</evidence>
<protein>
    <submittedName>
        <fullName evidence="10">ABC transporter ATP-binding protein</fullName>
    </submittedName>
</protein>
<name>A0A1J0GM25_9CLOT</name>
<feature type="domain" description="ABC transporter" evidence="9">
    <location>
        <begin position="7"/>
        <end position="240"/>
    </location>
</feature>
<evidence type="ECO:0000256" key="2">
    <source>
        <dbReference type="ARBA" id="ARBA00022448"/>
    </source>
</evidence>
<dbReference type="InterPro" id="IPR003439">
    <property type="entry name" value="ABC_transporter-like_ATP-bd"/>
</dbReference>
<keyword evidence="2" id="KW-0813">Transport</keyword>
<keyword evidence="7" id="KW-1278">Translocase</keyword>
<feature type="domain" description="ABC transporter" evidence="9">
    <location>
        <begin position="257"/>
        <end position="500"/>
    </location>
</feature>
<reference evidence="11" key="1">
    <citation type="journal article" date="2016" name="Front. Microbiol.">
        <title>Complete Genome Sequence of Clostridium estertheticum DSM 8809, a Microbe Identified in Spoiled Vacuum Packed Beef.</title>
        <authorList>
            <person name="Yu Z."/>
            <person name="Gunn L."/>
            <person name="Brennan E."/>
            <person name="Reid R."/>
            <person name="Wall P.G."/>
            <person name="Gaora O.P."/>
            <person name="Hurley D."/>
            <person name="Bolton D."/>
            <person name="Fanning S."/>
        </authorList>
    </citation>
    <scope>NUCLEOTIDE SEQUENCE [LARGE SCALE GENOMIC DNA]</scope>
    <source>
        <strain evidence="11">DSM 8809</strain>
    </source>
</reference>
<dbReference type="GO" id="GO:0005886">
    <property type="term" value="C:plasma membrane"/>
    <property type="evidence" value="ECO:0007669"/>
    <property type="project" value="UniProtKB-SubCell"/>
</dbReference>
<dbReference type="OrthoDB" id="9771863at2"/>
<evidence type="ECO:0000259" key="9">
    <source>
        <dbReference type="PROSITE" id="PS50893"/>
    </source>
</evidence>
<evidence type="ECO:0000256" key="8">
    <source>
        <dbReference type="ARBA" id="ARBA00023136"/>
    </source>
</evidence>
<evidence type="ECO:0000256" key="1">
    <source>
        <dbReference type="ARBA" id="ARBA00004202"/>
    </source>
</evidence>
<dbReference type="PANTHER" id="PTHR43790">
    <property type="entry name" value="CARBOHYDRATE TRANSPORT ATP-BINDING PROTEIN MG119-RELATED"/>
    <property type="match status" value="1"/>
</dbReference>
<keyword evidence="4" id="KW-0677">Repeat</keyword>
<evidence type="ECO:0000256" key="4">
    <source>
        <dbReference type="ARBA" id="ARBA00022737"/>
    </source>
</evidence>
<comment type="subcellular location">
    <subcellularLocation>
        <location evidence="1">Cell membrane</location>
        <topology evidence="1">Peripheral membrane protein</topology>
    </subcellularLocation>
</comment>
<dbReference type="PROSITE" id="PS00211">
    <property type="entry name" value="ABC_TRANSPORTER_1"/>
    <property type="match status" value="1"/>
</dbReference>
<dbReference type="PANTHER" id="PTHR43790:SF4">
    <property type="entry name" value="GUANOSINE IMPORT ATP-BINDING PROTEIN NUPO"/>
    <property type="match status" value="1"/>
</dbReference>
<accession>A0A1J0GM25</accession>
<dbReference type="EMBL" id="CP015756">
    <property type="protein sequence ID" value="APC41992.1"/>
    <property type="molecule type" value="Genomic_DNA"/>
</dbReference>
<dbReference type="Proteomes" id="UP000182569">
    <property type="component" value="Chromosome"/>
</dbReference>